<dbReference type="EMBL" id="KV878898">
    <property type="protein sequence ID" value="OJJ83779.1"/>
    <property type="molecule type" value="Genomic_DNA"/>
</dbReference>
<dbReference type="Proteomes" id="UP000184300">
    <property type="component" value="Unassembled WGS sequence"/>
</dbReference>
<protein>
    <submittedName>
        <fullName evidence="1">Uncharacterized protein</fullName>
    </submittedName>
</protein>
<accession>A0A1L9VIN0</accession>
<dbReference type="VEuPathDB" id="FungiDB:ASPGLDRAFT_25982"/>
<name>A0A1L9VIN0_ASPGL</name>
<keyword evidence="2" id="KW-1185">Reference proteome</keyword>
<sequence length="101" mass="11388">MERLKEFASTKLLDSSVDPEGDGAAIIDKLEWNVQGDPALEGCSVNDVRRYQYFVFIKGRRIPALGTWRFQDLIDPTAYIIIIDIQWGDCLDHNDKGNGDG</sequence>
<dbReference type="GeneID" id="34459785"/>
<dbReference type="AlphaFoldDB" id="A0A1L9VIN0"/>
<organism evidence="1 2">
    <name type="scientific">Aspergillus glaucus CBS 516.65</name>
    <dbReference type="NCBI Taxonomy" id="1160497"/>
    <lineage>
        <taxon>Eukaryota</taxon>
        <taxon>Fungi</taxon>
        <taxon>Dikarya</taxon>
        <taxon>Ascomycota</taxon>
        <taxon>Pezizomycotina</taxon>
        <taxon>Eurotiomycetes</taxon>
        <taxon>Eurotiomycetidae</taxon>
        <taxon>Eurotiales</taxon>
        <taxon>Aspergillaceae</taxon>
        <taxon>Aspergillus</taxon>
        <taxon>Aspergillus subgen. Aspergillus</taxon>
    </lineage>
</organism>
<dbReference type="OrthoDB" id="4424523at2759"/>
<reference evidence="2" key="1">
    <citation type="journal article" date="2017" name="Genome Biol.">
        <title>Comparative genomics reveals high biological diversity and specific adaptations in the industrially and medically important fungal genus Aspergillus.</title>
        <authorList>
            <person name="de Vries R.P."/>
            <person name="Riley R."/>
            <person name="Wiebenga A."/>
            <person name="Aguilar-Osorio G."/>
            <person name="Amillis S."/>
            <person name="Uchima C.A."/>
            <person name="Anderluh G."/>
            <person name="Asadollahi M."/>
            <person name="Askin M."/>
            <person name="Barry K."/>
            <person name="Battaglia E."/>
            <person name="Bayram O."/>
            <person name="Benocci T."/>
            <person name="Braus-Stromeyer S.A."/>
            <person name="Caldana C."/>
            <person name="Canovas D."/>
            <person name="Cerqueira G.C."/>
            <person name="Chen F."/>
            <person name="Chen W."/>
            <person name="Choi C."/>
            <person name="Clum A."/>
            <person name="Dos Santos R.A."/>
            <person name="Damasio A.R."/>
            <person name="Diallinas G."/>
            <person name="Emri T."/>
            <person name="Fekete E."/>
            <person name="Flipphi M."/>
            <person name="Freyberg S."/>
            <person name="Gallo A."/>
            <person name="Gournas C."/>
            <person name="Habgood R."/>
            <person name="Hainaut M."/>
            <person name="Harispe M.L."/>
            <person name="Henrissat B."/>
            <person name="Hilden K.S."/>
            <person name="Hope R."/>
            <person name="Hossain A."/>
            <person name="Karabika E."/>
            <person name="Karaffa L."/>
            <person name="Karanyi Z."/>
            <person name="Krasevec N."/>
            <person name="Kuo A."/>
            <person name="Kusch H."/>
            <person name="LaButti K."/>
            <person name="Lagendijk E.L."/>
            <person name="Lapidus A."/>
            <person name="Levasseur A."/>
            <person name="Lindquist E."/>
            <person name="Lipzen A."/>
            <person name="Logrieco A.F."/>
            <person name="MacCabe A."/>
            <person name="Maekelae M.R."/>
            <person name="Malavazi I."/>
            <person name="Melin P."/>
            <person name="Meyer V."/>
            <person name="Mielnichuk N."/>
            <person name="Miskei M."/>
            <person name="Molnar A.P."/>
            <person name="Mule G."/>
            <person name="Ngan C.Y."/>
            <person name="Orejas M."/>
            <person name="Orosz E."/>
            <person name="Ouedraogo J.P."/>
            <person name="Overkamp K.M."/>
            <person name="Park H.-S."/>
            <person name="Perrone G."/>
            <person name="Piumi F."/>
            <person name="Punt P.J."/>
            <person name="Ram A.F."/>
            <person name="Ramon A."/>
            <person name="Rauscher S."/>
            <person name="Record E."/>
            <person name="Riano-Pachon D.M."/>
            <person name="Robert V."/>
            <person name="Roehrig J."/>
            <person name="Ruller R."/>
            <person name="Salamov A."/>
            <person name="Salih N.S."/>
            <person name="Samson R.A."/>
            <person name="Sandor E."/>
            <person name="Sanguinetti M."/>
            <person name="Schuetze T."/>
            <person name="Sepcic K."/>
            <person name="Shelest E."/>
            <person name="Sherlock G."/>
            <person name="Sophianopoulou V."/>
            <person name="Squina F.M."/>
            <person name="Sun H."/>
            <person name="Susca A."/>
            <person name="Todd R.B."/>
            <person name="Tsang A."/>
            <person name="Unkles S.E."/>
            <person name="van de Wiele N."/>
            <person name="van Rossen-Uffink D."/>
            <person name="Oliveira J.V."/>
            <person name="Vesth T.C."/>
            <person name="Visser J."/>
            <person name="Yu J.-H."/>
            <person name="Zhou M."/>
            <person name="Andersen M.R."/>
            <person name="Archer D.B."/>
            <person name="Baker S.E."/>
            <person name="Benoit I."/>
            <person name="Brakhage A.A."/>
            <person name="Braus G.H."/>
            <person name="Fischer R."/>
            <person name="Frisvad J.C."/>
            <person name="Goldman G.H."/>
            <person name="Houbraken J."/>
            <person name="Oakley B."/>
            <person name="Pocsi I."/>
            <person name="Scazzocchio C."/>
            <person name="Seiboth B."/>
            <person name="vanKuyk P.A."/>
            <person name="Wortman J."/>
            <person name="Dyer P.S."/>
            <person name="Grigoriev I.V."/>
        </authorList>
    </citation>
    <scope>NUCLEOTIDE SEQUENCE [LARGE SCALE GENOMIC DNA]</scope>
    <source>
        <strain evidence="2">CBS 516.65</strain>
    </source>
</reference>
<evidence type="ECO:0000313" key="2">
    <source>
        <dbReference type="Proteomes" id="UP000184300"/>
    </source>
</evidence>
<evidence type="ECO:0000313" key="1">
    <source>
        <dbReference type="EMBL" id="OJJ83779.1"/>
    </source>
</evidence>
<gene>
    <name evidence="1" type="ORF">ASPGLDRAFT_25982</name>
</gene>
<dbReference type="RefSeq" id="XP_022400477.1">
    <property type="nucleotide sequence ID" value="XM_022543524.1"/>
</dbReference>
<proteinExistence type="predicted"/>